<evidence type="ECO:0000313" key="3">
    <source>
        <dbReference type="Proteomes" id="UP001501358"/>
    </source>
</evidence>
<feature type="region of interest" description="Disordered" evidence="1">
    <location>
        <begin position="1"/>
        <end position="56"/>
    </location>
</feature>
<feature type="compositionally biased region" description="Pro residues" evidence="1">
    <location>
        <begin position="41"/>
        <end position="52"/>
    </location>
</feature>
<evidence type="ECO:0000313" key="2">
    <source>
        <dbReference type="EMBL" id="GAA2470669.1"/>
    </source>
</evidence>
<accession>A0ABN3KSG9</accession>
<evidence type="ECO:0000256" key="1">
    <source>
        <dbReference type="SAM" id="MobiDB-lite"/>
    </source>
</evidence>
<gene>
    <name evidence="2" type="ORF">GCM10010406_02840</name>
</gene>
<protein>
    <submittedName>
        <fullName evidence="2">Uncharacterized protein</fullName>
    </submittedName>
</protein>
<proteinExistence type="predicted"/>
<dbReference type="Proteomes" id="UP001501358">
    <property type="component" value="Unassembled WGS sequence"/>
</dbReference>
<sequence>MELFLAIADQHPTPRGHLPADTSGERPRGTSRRPLHDRRSPLPPGACRPPQCPENSTTRAVRHLLVLPDRDAAEEAAEEAAERFPLPEEPQLVRDALAGEDDAEDAQWLVVLEDPDSALDPGALDALADEYGGWREDA</sequence>
<dbReference type="EMBL" id="BAAATA010000001">
    <property type="protein sequence ID" value="GAA2470669.1"/>
    <property type="molecule type" value="Genomic_DNA"/>
</dbReference>
<organism evidence="2 3">
    <name type="scientific">Streptomyces thermolineatus</name>
    <dbReference type="NCBI Taxonomy" id="44033"/>
    <lineage>
        <taxon>Bacteria</taxon>
        <taxon>Bacillati</taxon>
        <taxon>Actinomycetota</taxon>
        <taxon>Actinomycetes</taxon>
        <taxon>Kitasatosporales</taxon>
        <taxon>Streptomycetaceae</taxon>
        <taxon>Streptomyces</taxon>
    </lineage>
</organism>
<keyword evidence="3" id="KW-1185">Reference proteome</keyword>
<comment type="caution">
    <text evidence="2">The sequence shown here is derived from an EMBL/GenBank/DDBJ whole genome shotgun (WGS) entry which is preliminary data.</text>
</comment>
<reference evidence="2 3" key="1">
    <citation type="journal article" date="2019" name="Int. J. Syst. Evol. Microbiol.">
        <title>The Global Catalogue of Microorganisms (GCM) 10K type strain sequencing project: providing services to taxonomists for standard genome sequencing and annotation.</title>
        <authorList>
            <consortium name="The Broad Institute Genomics Platform"/>
            <consortium name="The Broad Institute Genome Sequencing Center for Infectious Disease"/>
            <person name="Wu L."/>
            <person name="Ma J."/>
        </authorList>
    </citation>
    <scope>NUCLEOTIDE SEQUENCE [LARGE SCALE GENOMIC DNA]</scope>
    <source>
        <strain evidence="2 3">JCM 6307</strain>
    </source>
</reference>
<name>A0ABN3KSG9_9ACTN</name>